<protein>
    <recommendedName>
        <fullName evidence="3">RNase H type-1 domain-containing protein</fullName>
    </recommendedName>
</protein>
<gene>
    <name evidence="1" type="ORF">CR513_38969</name>
</gene>
<dbReference type="PANTHER" id="PTHR48475">
    <property type="entry name" value="RIBONUCLEASE H"/>
    <property type="match status" value="1"/>
</dbReference>
<evidence type="ECO:0000313" key="2">
    <source>
        <dbReference type="Proteomes" id="UP000257109"/>
    </source>
</evidence>
<name>A0A371FQ44_MUCPR</name>
<dbReference type="SUPFAM" id="SSF53098">
    <property type="entry name" value="Ribonuclease H-like"/>
    <property type="match status" value="1"/>
</dbReference>
<proteinExistence type="predicted"/>
<dbReference type="PANTHER" id="PTHR48475:SF2">
    <property type="entry name" value="RIBONUCLEASE H"/>
    <property type="match status" value="1"/>
</dbReference>
<keyword evidence="2" id="KW-1185">Reference proteome</keyword>
<sequence length="351" mass="38841">MAMHETGSARSKDAPILFSNEDYEGMLPHEDDPMVILVVVVKYKIKSVQLPRKLDECALLEYFPTNGLVGDKAGNYISKTENMLATPQILTRLVEGTPLLIYLAISNEVQGTPRSQIPLSKDREGNPCGHSDGEKIVSHKIIIRKELPIKQVLQKLEPVGRMVGWLVKLSKFDISYERKGHLTAIGEEKKENNKRTLSIDGASNKKGSGVGIIVERPDGFKANNNQAKYEALIVGIKLAKELGAKLGEWQIPDQGSPTDEILGISRRGLFSKLASTKKLGNNYLPTILCSPCLFMDGSFLGLLAKRYATDQPIRSVEAKEGRHLIHCSSTMIVQARILLLTLDMSKHTKSR</sequence>
<organism evidence="1 2">
    <name type="scientific">Mucuna pruriens</name>
    <name type="common">Velvet bean</name>
    <name type="synonym">Dolichos pruriens</name>
    <dbReference type="NCBI Taxonomy" id="157652"/>
    <lineage>
        <taxon>Eukaryota</taxon>
        <taxon>Viridiplantae</taxon>
        <taxon>Streptophyta</taxon>
        <taxon>Embryophyta</taxon>
        <taxon>Tracheophyta</taxon>
        <taxon>Spermatophyta</taxon>
        <taxon>Magnoliopsida</taxon>
        <taxon>eudicotyledons</taxon>
        <taxon>Gunneridae</taxon>
        <taxon>Pentapetalae</taxon>
        <taxon>rosids</taxon>
        <taxon>fabids</taxon>
        <taxon>Fabales</taxon>
        <taxon>Fabaceae</taxon>
        <taxon>Papilionoideae</taxon>
        <taxon>50 kb inversion clade</taxon>
        <taxon>NPAAA clade</taxon>
        <taxon>indigoferoid/millettioid clade</taxon>
        <taxon>Phaseoleae</taxon>
        <taxon>Mucuna</taxon>
    </lineage>
</organism>
<dbReference type="EMBL" id="QJKJ01008211">
    <property type="protein sequence ID" value="RDX80475.1"/>
    <property type="molecule type" value="Genomic_DNA"/>
</dbReference>
<dbReference type="OrthoDB" id="1831637at2759"/>
<dbReference type="Proteomes" id="UP000257109">
    <property type="component" value="Unassembled WGS sequence"/>
</dbReference>
<reference evidence="1" key="1">
    <citation type="submission" date="2018-05" db="EMBL/GenBank/DDBJ databases">
        <title>Draft genome of Mucuna pruriens seed.</title>
        <authorList>
            <person name="Nnadi N.E."/>
            <person name="Vos R."/>
            <person name="Hasami M.H."/>
            <person name="Devisetty U.K."/>
            <person name="Aguiy J.C."/>
        </authorList>
    </citation>
    <scope>NUCLEOTIDE SEQUENCE [LARGE SCALE GENOMIC DNA]</scope>
    <source>
        <strain evidence="1">JCA_2017</strain>
    </source>
</reference>
<dbReference type="AlphaFoldDB" id="A0A371FQ44"/>
<comment type="caution">
    <text evidence="1">The sequence shown here is derived from an EMBL/GenBank/DDBJ whole genome shotgun (WGS) entry which is preliminary data.</text>
</comment>
<feature type="non-terminal residue" evidence="1">
    <location>
        <position position="351"/>
    </location>
</feature>
<dbReference type="InterPro" id="IPR012337">
    <property type="entry name" value="RNaseH-like_sf"/>
</dbReference>
<evidence type="ECO:0008006" key="3">
    <source>
        <dbReference type="Google" id="ProtNLM"/>
    </source>
</evidence>
<evidence type="ECO:0000313" key="1">
    <source>
        <dbReference type="EMBL" id="RDX80475.1"/>
    </source>
</evidence>
<feature type="non-terminal residue" evidence="1">
    <location>
        <position position="1"/>
    </location>
</feature>
<accession>A0A371FQ44</accession>